<dbReference type="VEuPathDB" id="TriTrypDB:BSAL_58480"/>
<proteinExistence type="predicted"/>
<sequence length="127" mass="14488">MIDSYHTSLVVIPSAPLSGAIAVQCSTLLLVREGVTLGVALGGRSRGIFLFLLNDNFKRKHGSFRARKFRKKIGNKNFGHSFSEQQKQTTRRENRHSILRSSNDRTTDVRRREVIDREYRTSALGFH</sequence>
<dbReference type="EMBL" id="CYKH01000234">
    <property type="protein sequence ID" value="CUF04637.1"/>
    <property type="molecule type" value="Genomic_DNA"/>
</dbReference>
<reference evidence="3" key="1">
    <citation type="submission" date="2015-09" db="EMBL/GenBank/DDBJ databases">
        <authorList>
            <consortium name="Pathogen Informatics"/>
        </authorList>
    </citation>
    <scope>NUCLEOTIDE SEQUENCE [LARGE SCALE GENOMIC DNA]</scope>
    <source>
        <strain evidence="3">Lake Konstanz</strain>
    </source>
</reference>
<feature type="region of interest" description="Disordered" evidence="1">
    <location>
        <begin position="76"/>
        <end position="106"/>
    </location>
</feature>
<keyword evidence="3" id="KW-1185">Reference proteome</keyword>
<organism evidence="2 3">
    <name type="scientific">Bodo saltans</name>
    <name type="common">Flagellated protozoan</name>
    <dbReference type="NCBI Taxonomy" id="75058"/>
    <lineage>
        <taxon>Eukaryota</taxon>
        <taxon>Discoba</taxon>
        <taxon>Euglenozoa</taxon>
        <taxon>Kinetoplastea</taxon>
        <taxon>Metakinetoplastina</taxon>
        <taxon>Eubodonida</taxon>
        <taxon>Bodonidae</taxon>
        <taxon>Bodo</taxon>
    </lineage>
</organism>
<name>A0A0S4IKA6_BODSA</name>
<evidence type="ECO:0000256" key="1">
    <source>
        <dbReference type="SAM" id="MobiDB-lite"/>
    </source>
</evidence>
<accession>A0A0S4IKA6</accession>
<protein>
    <submittedName>
        <fullName evidence="2">Uncharacterized protein</fullName>
    </submittedName>
</protein>
<feature type="compositionally biased region" description="Polar residues" evidence="1">
    <location>
        <begin position="78"/>
        <end position="88"/>
    </location>
</feature>
<feature type="compositionally biased region" description="Basic and acidic residues" evidence="1">
    <location>
        <begin position="90"/>
        <end position="106"/>
    </location>
</feature>
<evidence type="ECO:0000313" key="3">
    <source>
        <dbReference type="Proteomes" id="UP000051952"/>
    </source>
</evidence>
<dbReference type="Proteomes" id="UP000051952">
    <property type="component" value="Unassembled WGS sequence"/>
</dbReference>
<evidence type="ECO:0000313" key="2">
    <source>
        <dbReference type="EMBL" id="CUF04637.1"/>
    </source>
</evidence>
<gene>
    <name evidence="2" type="ORF">BSAL_58480</name>
</gene>
<dbReference type="AlphaFoldDB" id="A0A0S4IKA6"/>